<protein>
    <submittedName>
        <fullName evidence="2">Uncharacterized protein</fullName>
    </submittedName>
</protein>
<gene>
    <name evidence="2" type="ORF">AOE01nite_10100</name>
</gene>
<evidence type="ECO:0000256" key="1">
    <source>
        <dbReference type="SAM" id="MobiDB-lite"/>
    </source>
</evidence>
<comment type="caution">
    <text evidence="2">The sequence shown here is derived from an EMBL/GenBank/DDBJ whole genome shotgun (WGS) entry which is preliminary data.</text>
</comment>
<keyword evidence="3" id="KW-1185">Reference proteome</keyword>
<evidence type="ECO:0000313" key="2">
    <source>
        <dbReference type="EMBL" id="GEN62786.1"/>
    </source>
</evidence>
<name>A0A511XIM0_9PROT</name>
<dbReference type="Proteomes" id="UP000321746">
    <property type="component" value="Unassembled WGS sequence"/>
</dbReference>
<organism evidence="2 3">
    <name type="scientific">Acetobacter oeni</name>
    <dbReference type="NCBI Taxonomy" id="304077"/>
    <lineage>
        <taxon>Bacteria</taxon>
        <taxon>Pseudomonadati</taxon>
        <taxon>Pseudomonadota</taxon>
        <taxon>Alphaproteobacteria</taxon>
        <taxon>Acetobacterales</taxon>
        <taxon>Acetobacteraceae</taxon>
        <taxon>Acetobacter</taxon>
    </lineage>
</organism>
<sequence length="66" mass="6893">MFGRAGADAFGGGRAKETDANRLTGGEQAGEMREVSHAQGLLFGWGCVGRALPRAPQRDAIPLIPV</sequence>
<dbReference type="AlphaFoldDB" id="A0A511XIM0"/>
<accession>A0A511XIM0</accession>
<proteinExistence type="predicted"/>
<feature type="region of interest" description="Disordered" evidence="1">
    <location>
        <begin position="1"/>
        <end position="31"/>
    </location>
</feature>
<dbReference type="EMBL" id="BJYG01000011">
    <property type="protein sequence ID" value="GEN62786.1"/>
    <property type="molecule type" value="Genomic_DNA"/>
</dbReference>
<reference evidence="2 3" key="1">
    <citation type="submission" date="2019-07" db="EMBL/GenBank/DDBJ databases">
        <title>Whole genome shotgun sequence of Acetobacter oeni NBRC 105207.</title>
        <authorList>
            <person name="Hosoyama A."/>
            <person name="Uohara A."/>
            <person name="Ohji S."/>
            <person name="Ichikawa N."/>
        </authorList>
    </citation>
    <scope>NUCLEOTIDE SEQUENCE [LARGE SCALE GENOMIC DNA]</scope>
    <source>
        <strain evidence="2 3">NBRC 105207</strain>
    </source>
</reference>
<evidence type="ECO:0000313" key="3">
    <source>
        <dbReference type="Proteomes" id="UP000321746"/>
    </source>
</evidence>